<dbReference type="SUPFAM" id="SSF54427">
    <property type="entry name" value="NTF2-like"/>
    <property type="match status" value="1"/>
</dbReference>
<proteinExistence type="predicted"/>
<dbReference type="InterPro" id="IPR032710">
    <property type="entry name" value="NTF2-like_dom_sf"/>
</dbReference>
<evidence type="ECO:0000259" key="1">
    <source>
        <dbReference type="Pfam" id="PF13474"/>
    </source>
</evidence>
<protein>
    <submittedName>
        <fullName evidence="2">Nuclear transport factor 2 family protein</fullName>
    </submittedName>
</protein>
<reference evidence="2" key="1">
    <citation type="submission" date="2020-12" db="EMBL/GenBank/DDBJ databases">
        <title>Bacterial taxonomy.</title>
        <authorList>
            <person name="Pan X."/>
        </authorList>
    </citation>
    <scope>NUCLEOTIDE SEQUENCE</scope>
    <source>
        <strain evidence="2">KCTC 52957</strain>
    </source>
</reference>
<gene>
    <name evidence="2" type="ORF">ILP92_01505</name>
</gene>
<dbReference type="InterPro" id="IPR037401">
    <property type="entry name" value="SnoaL-like"/>
</dbReference>
<feature type="domain" description="SnoaL-like" evidence="1">
    <location>
        <begin position="59"/>
        <end position="157"/>
    </location>
</feature>
<keyword evidence="3" id="KW-1185">Reference proteome</keyword>
<dbReference type="AlphaFoldDB" id="A0A934IDZ6"/>
<organism evidence="2 3">
    <name type="scientific">Palleronia pontilimi</name>
    <dbReference type="NCBI Taxonomy" id="1964209"/>
    <lineage>
        <taxon>Bacteria</taxon>
        <taxon>Pseudomonadati</taxon>
        <taxon>Pseudomonadota</taxon>
        <taxon>Alphaproteobacteria</taxon>
        <taxon>Rhodobacterales</taxon>
        <taxon>Roseobacteraceae</taxon>
        <taxon>Palleronia</taxon>
    </lineage>
</organism>
<dbReference type="Proteomes" id="UP000642488">
    <property type="component" value="Unassembled WGS sequence"/>
</dbReference>
<evidence type="ECO:0000313" key="3">
    <source>
        <dbReference type="Proteomes" id="UP000642488"/>
    </source>
</evidence>
<comment type="caution">
    <text evidence="2">The sequence shown here is derived from an EMBL/GenBank/DDBJ whole genome shotgun (WGS) entry which is preliminary data.</text>
</comment>
<dbReference type="Gene3D" id="3.10.450.50">
    <property type="match status" value="1"/>
</dbReference>
<dbReference type="Pfam" id="PF13474">
    <property type="entry name" value="SnoaL_3"/>
    <property type="match status" value="1"/>
</dbReference>
<evidence type="ECO:0000313" key="2">
    <source>
        <dbReference type="EMBL" id="MBJ3761427.1"/>
    </source>
</evidence>
<dbReference type="RefSeq" id="WP_198914593.1">
    <property type="nucleotide sequence ID" value="NZ_JAEKPD010000001.1"/>
</dbReference>
<sequence length="173" mass="17918">MTGNKMKVAMRGATTGLLMGLLAGEIAQADAGASDEVKAVSDAFYGALNEMLQGTPISERVASLWLDAPDVTAQHPLGGRDTGLATLVGAFDGVASMASGGTLTLEDQAIAVFGDTAVETGVETGTATLSGEEIPLGYRVTNVYTLTDDGWRMVHHHTDLSPPLIDLMARLGQ</sequence>
<accession>A0A934IDZ6</accession>
<name>A0A934IDZ6_9RHOB</name>
<dbReference type="EMBL" id="JAEKPD010000001">
    <property type="protein sequence ID" value="MBJ3761427.1"/>
    <property type="molecule type" value="Genomic_DNA"/>
</dbReference>